<protein>
    <submittedName>
        <fullName evidence="2">Uncharacterized protein</fullName>
    </submittedName>
</protein>
<sequence length="70" mass="7718">MARINHGKQQVKIVHPAPDQKHLPRARSAAIERVFAMSSHAPQDSTATTRAHKRKHLEVSADTAAVAMQE</sequence>
<evidence type="ECO:0000313" key="3">
    <source>
        <dbReference type="Proteomes" id="UP000070133"/>
    </source>
</evidence>
<comment type="caution">
    <text evidence="2">The sequence shown here is derived from an EMBL/GenBank/DDBJ whole genome shotgun (WGS) entry which is preliminary data.</text>
</comment>
<keyword evidence="3" id="KW-1185">Reference proteome</keyword>
<evidence type="ECO:0000256" key="1">
    <source>
        <dbReference type="SAM" id="MobiDB-lite"/>
    </source>
</evidence>
<gene>
    <name evidence="2" type="ORF">AC578_8502</name>
</gene>
<dbReference type="EMBL" id="LFZN01000005">
    <property type="protein sequence ID" value="KXT06632.1"/>
    <property type="molecule type" value="Genomic_DNA"/>
</dbReference>
<dbReference type="AlphaFoldDB" id="A0A139HW91"/>
<dbReference type="Proteomes" id="UP000070133">
    <property type="component" value="Unassembled WGS sequence"/>
</dbReference>
<evidence type="ECO:0000313" key="2">
    <source>
        <dbReference type="EMBL" id="KXT06632.1"/>
    </source>
</evidence>
<feature type="region of interest" description="Disordered" evidence="1">
    <location>
        <begin position="1"/>
        <end position="24"/>
    </location>
</feature>
<feature type="region of interest" description="Disordered" evidence="1">
    <location>
        <begin position="38"/>
        <end position="70"/>
    </location>
</feature>
<name>A0A139HW91_9PEZI</name>
<accession>A0A139HW91</accession>
<dbReference type="OrthoDB" id="10318674at2759"/>
<proteinExistence type="predicted"/>
<feature type="compositionally biased region" description="Polar residues" evidence="1">
    <location>
        <begin position="40"/>
        <end position="49"/>
    </location>
</feature>
<organism evidence="2 3">
    <name type="scientific">Pseudocercospora eumusae</name>
    <dbReference type="NCBI Taxonomy" id="321146"/>
    <lineage>
        <taxon>Eukaryota</taxon>
        <taxon>Fungi</taxon>
        <taxon>Dikarya</taxon>
        <taxon>Ascomycota</taxon>
        <taxon>Pezizomycotina</taxon>
        <taxon>Dothideomycetes</taxon>
        <taxon>Dothideomycetidae</taxon>
        <taxon>Mycosphaerellales</taxon>
        <taxon>Mycosphaerellaceae</taxon>
        <taxon>Pseudocercospora</taxon>
    </lineage>
</organism>
<reference evidence="2 3" key="1">
    <citation type="submission" date="2015-07" db="EMBL/GenBank/DDBJ databases">
        <title>Comparative genomics of the Sigatoka disease complex on banana suggests a link between parallel evolutionary changes in Pseudocercospora fijiensis and Pseudocercospora eumusae and increased virulence on the banana host.</title>
        <authorList>
            <person name="Chang T.-C."/>
            <person name="Salvucci A."/>
            <person name="Crous P.W."/>
            <person name="Stergiopoulos I."/>
        </authorList>
    </citation>
    <scope>NUCLEOTIDE SEQUENCE [LARGE SCALE GENOMIC DNA]</scope>
    <source>
        <strain evidence="2 3">CBS 114824</strain>
    </source>
</reference>